<feature type="non-terminal residue" evidence="1">
    <location>
        <position position="1"/>
    </location>
</feature>
<dbReference type="EMBL" id="WTVN01000095">
    <property type="protein sequence ID" value="NMG46468.1"/>
    <property type="molecule type" value="Genomic_DNA"/>
</dbReference>
<comment type="caution">
    <text evidence="1">The sequence shown here is derived from an EMBL/GenBank/DDBJ whole genome shotgun (WGS) entry which is preliminary data.</text>
</comment>
<reference evidence="1 2" key="1">
    <citation type="submission" date="2019-12" db="EMBL/GenBank/DDBJ databases">
        <title>Comparative genomics gives insights into the taxonomy of the Azoarcus-Aromatoleum group and reveals separate origins of nif in the plant-associated Azoarcus and non-plant-associated Aromatoleum sub-groups.</title>
        <authorList>
            <person name="Lafos M."/>
            <person name="Maluk M."/>
            <person name="Batista M."/>
            <person name="Junghare M."/>
            <person name="Carmona M."/>
            <person name="Faoro H."/>
            <person name="Cruz L.M."/>
            <person name="Battistoni F."/>
            <person name="De Souza E."/>
            <person name="Pedrosa F."/>
            <person name="Chen W.-M."/>
            <person name="Poole P.S."/>
            <person name="Dixon R.A."/>
            <person name="James E.K."/>
        </authorList>
    </citation>
    <scope>NUCLEOTIDE SEQUENCE [LARGE SCALE GENOMIC DNA]</scope>
    <source>
        <strain evidence="1 2">Td21</strain>
    </source>
</reference>
<name>A0ABX1Q4B8_9RHOO</name>
<evidence type="ECO:0000313" key="1">
    <source>
        <dbReference type="EMBL" id="NMG46468.1"/>
    </source>
</evidence>
<dbReference type="RefSeq" id="WP_169258289.1">
    <property type="nucleotide sequence ID" value="NZ_WTVN01000095.1"/>
</dbReference>
<proteinExistence type="predicted"/>
<sequence length="150" mass="15608">VIIRAPILTNNTVNVDFRGTVRGVLDANGNPIGKGVVLNPYAVWSTTDSSTGARHFDGIIDPAGWFDAAGNPLPGTDQNGKTIVAPTPQATGTVFIVSAPNADHVSFYQNTLAGFVQNLAVTPAGGSASFANMHARPEIDLINPSLNINN</sequence>
<evidence type="ECO:0000313" key="2">
    <source>
        <dbReference type="Proteomes" id="UP000623795"/>
    </source>
</evidence>
<feature type="non-terminal residue" evidence="1">
    <location>
        <position position="150"/>
    </location>
</feature>
<dbReference type="Proteomes" id="UP000623795">
    <property type="component" value="Unassembled WGS sequence"/>
</dbReference>
<organism evidence="1 2">
    <name type="scientific">Aromatoleum toluvorans</name>
    <dbReference type="NCBI Taxonomy" id="92002"/>
    <lineage>
        <taxon>Bacteria</taxon>
        <taxon>Pseudomonadati</taxon>
        <taxon>Pseudomonadota</taxon>
        <taxon>Betaproteobacteria</taxon>
        <taxon>Rhodocyclales</taxon>
        <taxon>Rhodocyclaceae</taxon>
        <taxon>Aromatoleum</taxon>
    </lineage>
</organism>
<accession>A0ABX1Q4B8</accession>
<gene>
    <name evidence="1" type="ORF">GPA22_22415</name>
</gene>
<protein>
    <submittedName>
        <fullName evidence="1">Uncharacterized protein</fullName>
    </submittedName>
</protein>
<keyword evidence="2" id="KW-1185">Reference proteome</keyword>